<keyword evidence="2" id="KW-1185">Reference proteome</keyword>
<gene>
    <name evidence="1" type="ORF">K3G42_009642</name>
</gene>
<name>A0ACB8FH13_9SAUR</name>
<comment type="caution">
    <text evidence="1">The sequence shown here is derived from an EMBL/GenBank/DDBJ whole genome shotgun (WGS) entry which is preliminary data.</text>
</comment>
<reference evidence="1" key="1">
    <citation type="submission" date="2021-08" db="EMBL/GenBank/DDBJ databases">
        <title>The first chromosome-level gecko genome reveals the dynamic sex chromosomes of Neotropical dwarf geckos (Sphaerodactylidae: Sphaerodactylus).</title>
        <authorList>
            <person name="Pinto B.J."/>
            <person name="Keating S.E."/>
            <person name="Gamble T."/>
        </authorList>
    </citation>
    <scope>NUCLEOTIDE SEQUENCE</scope>
    <source>
        <strain evidence="1">TG3544</strain>
    </source>
</reference>
<dbReference type="EMBL" id="CM037617">
    <property type="protein sequence ID" value="KAH8004374.1"/>
    <property type="molecule type" value="Genomic_DNA"/>
</dbReference>
<sequence>MVQLGIRKLHFLKRLTQNTPFHSFLKNIQNHLCLRVFLIFVIAYLTFFPLTKPFNKVLTPPRQEWFLQTDTSGYQKTLNSLSRSPFLHSASEVLLCPLPSGHS</sequence>
<protein>
    <submittedName>
        <fullName evidence="1">Uncharacterized protein</fullName>
    </submittedName>
</protein>
<accession>A0ACB8FH13</accession>
<dbReference type="Proteomes" id="UP000827872">
    <property type="component" value="Linkage Group LG04"/>
</dbReference>
<evidence type="ECO:0000313" key="1">
    <source>
        <dbReference type="EMBL" id="KAH8004374.1"/>
    </source>
</evidence>
<evidence type="ECO:0000313" key="2">
    <source>
        <dbReference type="Proteomes" id="UP000827872"/>
    </source>
</evidence>
<organism evidence="1 2">
    <name type="scientific">Sphaerodactylus townsendi</name>
    <dbReference type="NCBI Taxonomy" id="933632"/>
    <lineage>
        <taxon>Eukaryota</taxon>
        <taxon>Metazoa</taxon>
        <taxon>Chordata</taxon>
        <taxon>Craniata</taxon>
        <taxon>Vertebrata</taxon>
        <taxon>Euteleostomi</taxon>
        <taxon>Lepidosauria</taxon>
        <taxon>Squamata</taxon>
        <taxon>Bifurcata</taxon>
        <taxon>Gekkota</taxon>
        <taxon>Sphaerodactylidae</taxon>
        <taxon>Sphaerodactylus</taxon>
    </lineage>
</organism>
<proteinExistence type="predicted"/>